<accession>A0A2J7QDT9</accession>
<dbReference type="PANTHER" id="PTHR33939:SF1">
    <property type="entry name" value="DUF4371 DOMAIN-CONTAINING PROTEIN"/>
    <property type="match status" value="1"/>
</dbReference>
<name>A0A2J7QDT9_9NEOP</name>
<sequence length="155" mass="18144">STSFSAPLKERPRKSPLATLDDFNESVVRRTINDFYIVEKRRPSLNRQILVERYNIRAKRLLYLRQIKEYREEGRPIIYMDETYIHSSHATPYEWSDGSIQGLLSPVSKGQRLIVIHVGGEQSFIPNAYVRFKSFQETGDYHSNMNYITPIMKNG</sequence>
<evidence type="ECO:0008006" key="3">
    <source>
        <dbReference type="Google" id="ProtNLM"/>
    </source>
</evidence>
<evidence type="ECO:0000313" key="1">
    <source>
        <dbReference type="EMBL" id="PNF26754.1"/>
    </source>
</evidence>
<gene>
    <name evidence="1" type="ORF">B7P43_G18381</name>
</gene>
<dbReference type="InParanoid" id="A0A2J7QDT9"/>
<comment type="caution">
    <text evidence="1">The sequence shown here is derived from an EMBL/GenBank/DDBJ whole genome shotgun (WGS) entry which is preliminary data.</text>
</comment>
<keyword evidence="2" id="KW-1185">Reference proteome</keyword>
<dbReference type="PANTHER" id="PTHR33939">
    <property type="entry name" value="PROTEIN CBG22215"/>
    <property type="match status" value="1"/>
</dbReference>
<evidence type="ECO:0000313" key="2">
    <source>
        <dbReference type="Proteomes" id="UP000235965"/>
    </source>
</evidence>
<protein>
    <recommendedName>
        <fullName evidence="3">Tc1-like transposase DDE domain-containing protein</fullName>
    </recommendedName>
</protein>
<dbReference type="AlphaFoldDB" id="A0A2J7QDT9"/>
<dbReference type="OrthoDB" id="2266637at2759"/>
<dbReference type="EMBL" id="NEVH01015796">
    <property type="protein sequence ID" value="PNF26754.1"/>
    <property type="molecule type" value="Genomic_DNA"/>
</dbReference>
<proteinExistence type="predicted"/>
<organism evidence="1 2">
    <name type="scientific">Cryptotermes secundus</name>
    <dbReference type="NCBI Taxonomy" id="105785"/>
    <lineage>
        <taxon>Eukaryota</taxon>
        <taxon>Metazoa</taxon>
        <taxon>Ecdysozoa</taxon>
        <taxon>Arthropoda</taxon>
        <taxon>Hexapoda</taxon>
        <taxon>Insecta</taxon>
        <taxon>Pterygota</taxon>
        <taxon>Neoptera</taxon>
        <taxon>Polyneoptera</taxon>
        <taxon>Dictyoptera</taxon>
        <taxon>Blattodea</taxon>
        <taxon>Blattoidea</taxon>
        <taxon>Termitoidae</taxon>
        <taxon>Kalotermitidae</taxon>
        <taxon>Cryptotermitinae</taxon>
        <taxon>Cryptotermes</taxon>
    </lineage>
</organism>
<dbReference type="Proteomes" id="UP000235965">
    <property type="component" value="Unassembled WGS sequence"/>
</dbReference>
<reference evidence="1 2" key="1">
    <citation type="submission" date="2017-12" db="EMBL/GenBank/DDBJ databases">
        <title>Hemimetabolous genomes reveal molecular basis of termite eusociality.</title>
        <authorList>
            <person name="Harrison M.C."/>
            <person name="Jongepier E."/>
            <person name="Robertson H.M."/>
            <person name="Arning N."/>
            <person name="Bitard-Feildel T."/>
            <person name="Chao H."/>
            <person name="Childers C.P."/>
            <person name="Dinh H."/>
            <person name="Doddapaneni H."/>
            <person name="Dugan S."/>
            <person name="Gowin J."/>
            <person name="Greiner C."/>
            <person name="Han Y."/>
            <person name="Hu H."/>
            <person name="Hughes D.S.T."/>
            <person name="Huylmans A.-K."/>
            <person name="Kemena C."/>
            <person name="Kremer L.P.M."/>
            <person name="Lee S.L."/>
            <person name="Lopez-Ezquerra A."/>
            <person name="Mallet L."/>
            <person name="Monroy-Kuhn J.M."/>
            <person name="Moser A."/>
            <person name="Murali S.C."/>
            <person name="Muzny D.M."/>
            <person name="Otani S."/>
            <person name="Piulachs M.-D."/>
            <person name="Poelchau M."/>
            <person name="Qu J."/>
            <person name="Schaub F."/>
            <person name="Wada-Katsumata A."/>
            <person name="Worley K.C."/>
            <person name="Xie Q."/>
            <person name="Ylla G."/>
            <person name="Poulsen M."/>
            <person name="Gibbs R.A."/>
            <person name="Schal C."/>
            <person name="Richards S."/>
            <person name="Belles X."/>
            <person name="Korb J."/>
            <person name="Bornberg-Bauer E."/>
        </authorList>
    </citation>
    <scope>NUCLEOTIDE SEQUENCE [LARGE SCALE GENOMIC DNA]</scope>
    <source>
        <tissue evidence="1">Whole body</tissue>
    </source>
</reference>
<feature type="non-terminal residue" evidence="1">
    <location>
        <position position="1"/>
    </location>
</feature>